<sequence>MVGFCQHPAHKVQVLVKLERIYKHRGSEKLGFDWVLIFMTIYPIQRSIYIRTMDSAASATYFAPQWTKSCSGRRCSWCPSPHPSGNIIYLYPFFVVERPRGALLALTQRLSNLLYNSTLGSSLIYTLALEAMGVRLYSYGRCCG</sequence>
<name>L8X3J7_THACA</name>
<dbReference type="AlphaFoldDB" id="L8X3J7"/>
<dbReference type="HOGENOM" id="CLU_1797758_0_0_1"/>
<organism evidence="1 2">
    <name type="scientific">Thanatephorus cucumeris (strain AG1-IA)</name>
    <name type="common">Rice sheath blight fungus</name>
    <name type="synonym">Rhizoctonia solani</name>
    <dbReference type="NCBI Taxonomy" id="983506"/>
    <lineage>
        <taxon>Eukaryota</taxon>
        <taxon>Fungi</taxon>
        <taxon>Dikarya</taxon>
        <taxon>Basidiomycota</taxon>
        <taxon>Agaricomycotina</taxon>
        <taxon>Agaricomycetes</taxon>
        <taxon>Cantharellales</taxon>
        <taxon>Ceratobasidiaceae</taxon>
        <taxon>Rhizoctonia</taxon>
        <taxon>Rhizoctonia solani AG-1</taxon>
    </lineage>
</organism>
<keyword evidence="2" id="KW-1185">Reference proteome</keyword>
<evidence type="ECO:0000313" key="2">
    <source>
        <dbReference type="Proteomes" id="UP000011668"/>
    </source>
</evidence>
<dbReference type="EMBL" id="AFRT01000259">
    <property type="protein sequence ID" value="ELU44861.1"/>
    <property type="molecule type" value="Genomic_DNA"/>
</dbReference>
<protein>
    <submittedName>
        <fullName evidence="1">Uncharacterized protein</fullName>
    </submittedName>
</protein>
<gene>
    <name evidence="1" type="ORF">AG1IA_01110</name>
</gene>
<accession>L8X3J7</accession>
<comment type="caution">
    <text evidence="1">The sequence shown here is derived from an EMBL/GenBank/DDBJ whole genome shotgun (WGS) entry which is preliminary data.</text>
</comment>
<proteinExistence type="predicted"/>
<evidence type="ECO:0000313" key="1">
    <source>
        <dbReference type="EMBL" id="ELU44861.1"/>
    </source>
</evidence>
<dbReference type="Proteomes" id="UP000011668">
    <property type="component" value="Unassembled WGS sequence"/>
</dbReference>
<reference evidence="1 2" key="1">
    <citation type="journal article" date="2013" name="Nat. Commun.">
        <title>The evolution and pathogenic mechanisms of the rice sheath blight pathogen.</title>
        <authorList>
            <person name="Zheng A."/>
            <person name="Lin R."/>
            <person name="Xu L."/>
            <person name="Qin P."/>
            <person name="Tang C."/>
            <person name="Ai P."/>
            <person name="Zhang D."/>
            <person name="Liu Y."/>
            <person name="Sun Z."/>
            <person name="Feng H."/>
            <person name="Wang Y."/>
            <person name="Chen Y."/>
            <person name="Liang X."/>
            <person name="Fu R."/>
            <person name="Li Q."/>
            <person name="Zhang J."/>
            <person name="Yu X."/>
            <person name="Xie Z."/>
            <person name="Ding L."/>
            <person name="Guan P."/>
            <person name="Tang J."/>
            <person name="Liang Y."/>
            <person name="Wang S."/>
            <person name="Deng Q."/>
            <person name="Li S."/>
            <person name="Zhu J."/>
            <person name="Wang L."/>
            <person name="Liu H."/>
            <person name="Li P."/>
        </authorList>
    </citation>
    <scope>NUCLEOTIDE SEQUENCE [LARGE SCALE GENOMIC DNA]</scope>
    <source>
        <strain evidence="2">AG-1 IA</strain>
    </source>
</reference>